<dbReference type="Proteomes" id="UP000054007">
    <property type="component" value="Unassembled WGS sequence"/>
</dbReference>
<dbReference type="AlphaFoldDB" id="A0A0D7AWU6"/>
<organism evidence="1 2">
    <name type="scientific">Cylindrobasidium torrendii FP15055 ss-10</name>
    <dbReference type="NCBI Taxonomy" id="1314674"/>
    <lineage>
        <taxon>Eukaryota</taxon>
        <taxon>Fungi</taxon>
        <taxon>Dikarya</taxon>
        <taxon>Basidiomycota</taxon>
        <taxon>Agaricomycotina</taxon>
        <taxon>Agaricomycetes</taxon>
        <taxon>Agaricomycetidae</taxon>
        <taxon>Agaricales</taxon>
        <taxon>Marasmiineae</taxon>
        <taxon>Physalacriaceae</taxon>
        <taxon>Cylindrobasidium</taxon>
    </lineage>
</organism>
<dbReference type="EMBL" id="KN880742">
    <property type="protein sequence ID" value="KIY62853.1"/>
    <property type="molecule type" value="Genomic_DNA"/>
</dbReference>
<gene>
    <name evidence="1" type="ORF">CYLTODRAFT_162324</name>
</gene>
<evidence type="ECO:0000313" key="1">
    <source>
        <dbReference type="EMBL" id="KIY62853.1"/>
    </source>
</evidence>
<protein>
    <submittedName>
        <fullName evidence="1">Uncharacterized protein</fullName>
    </submittedName>
</protein>
<reference evidence="1 2" key="1">
    <citation type="journal article" date="2015" name="Fungal Genet. Biol.">
        <title>Evolution of novel wood decay mechanisms in Agaricales revealed by the genome sequences of Fistulina hepatica and Cylindrobasidium torrendii.</title>
        <authorList>
            <person name="Floudas D."/>
            <person name="Held B.W."/>
            <person name="Riley R."/>
            <person name="Nagy L.G."/>
            <person name="Koehler G."/>
            <person name="Ransdell A.S."/>
            <person name="Younus H."/>
            <person name="Chow J."/>
            <person name="Chiniquy J."/>
            <person name="Lipzen A."/>
            <person name="Tritt A."/>
            <person name="Sun H."/>
            <person name="Haridas S."/>
            <person name="LaButti K."/>
            <person name="Ohm R.A."/>
            <person name="Kues U."/>
            <person name="Blanchette R.A."/>
            <person name="Grigoriev I.V."/>
            <person name="Minto R.E."/>
            <person name="Hibbett D.S."/>
        </authorList>
    </citation>
    <scope>NUCLEOTIDE SEQUENCE [LARGE SCALE GENOMIC DNA]</scope>
    <source>
        <strain evidence="1 2">FP15055 ss-10</strain>
    </source>
</reference>
<evidence type="ECO:0000313" key="2">
    <source>
        <dbReference type="Proteomes" id="UP000054007"/>
    </source>
</evidence>
<dbReference type="OrthoDB" id="2734890at2759"/>
<sequence length="164" mass="18303">MVAQSVLLRWLRRSRACLPFLPTSFGTYLFLKARDCESTFLAAGETHDPWNIKSCVATSTCWGPKELNTRLQCRDASYEPASAPALNKDNIYQPIVGDCDGDCSMTFDNFAQFISSSLSDVGSSGSPPSSDDLRANYWSYITEWTATEDVSYTDFNDWLFNSNA</sequence>
<name>A0A0D7AWU6_9AGAR</name>
<keyword evidence="2" id="KW-1185">Reference proteome</keyword>
<accession>A0A0D7AWU6</accession>
<proteinExistence type="predicted"/>